<sequence>MLVTVAPPMARAVRVDPTVRLPLRLVSARHRAFGPDAGADGGAGTGVPPSVERYLRDLVASRGGTFRPEALRAGAGTSFTAMAHGLVAEIGPEWPSVDLIVLCHAVPEINPGTSPACSLVDAAPGTPVAFTVCDQGRVAPFSALRVAGAYLGSVPLRRVLVLVLDQGTVPWEVDDRADLPNRDLGVALVLDRVPARRDCGVLLQQHAEVDPGQVGELLRARLPALTAHPGPVRVVAGSGVPPGQLTGLDVPVVAAPAGLLCTSGWAYLSQASRSTATPGGGDPAGTADPARLVLVEYESRLRHLSLAAVDLCATSGPGGRDR</sequence>
<dbReference type="InterPro" id="IPR016039">
    <property type="entry name" value="Thiolase-like"/>
</dbReference>
<evidence type="ECO:0000313" key="1">
    <source>
        <dbReference type="EMBL" id="MEE6311983.1"/>
    </source>
</evidence>
<dbReference type="SUPFAM" id="SSF53901">
    <property type="entry name" value="Thiolase-like"/>
    <property type="match status" value="1"/>
</dbReference>
<reference evidence="1 2" key="1">
    <citation type="submission" date="2024-01" db="EMBL/GenBank/DDBJ databases">
        <title>Genome insights into Plantactinospora veratri sp. nov.</title>
        <authorList>
            <person name="Wang L."/>
        </authorList>
    </citation>
    <scope>NUCLEOTIDE SEQUENCE [LARGE SCALE GENOMIC DNA]</scope>
    <source>
        <strain evidence="1 2">NEAU-FHS4</strain>
    </source>
</reference>
<gene>
    <name evidence="1" type="ORF">V1634_34760</name>
</gene>
<accession>A0ABU7SPW1</accession>
<name>A0ABU7SPW1_9ACTN</name>
<dbReference type="Proteomes" id="UP001339911">
    <property type="component" value="Unassembled WGS sequence"/>
</dbReference>
<comment type="caution">
    <text evidence="1">The sequence shown here is derived from an EMBL/GenBank/DDBJ whole genome shotgun (WGS) entry which is preliminary data.</text>
</comment>
<dbReference type="EMBL" id="JAZGQL010000040">
    <property type="protein sequence ID" value="MEE6311983.1"/>
    <property type="molecule type" value="Genomic_DNA"/>
</dbReference>
<protein>
    <submittedName>
        <fullName evidence="1">Uncharacterized protein</fullName>
    </submittedName>
</protein>
<evidence type="ECO:0000313" key="2">
    <source>
        <dbReference type="Proteomes" id="UP001339911"/>
    </source>
</evidence>
<dbReference type="RefSeq" id="WP_331211865.1">
    <property type="nucleotide sequence ID" value="NZ_JAZGQL010000040.1"/>
</dbReference>
<keyword evidence="2" id="KW-1185">Reference proteome</keyword>
<organism evidence="1 2">
    <name type="scientific">Plantactinospora veratri</name>
    <dbReference type="NCBI Taxonomy" id="1436122"/>
    <lineage>
        <taxon>Bacteria</taxon>
        <taxon>Bacillati</taxon>
        <taxon>Actinomycetota</taxon>
        <taxon>Actinomycetes</taxon>
        <taxon>Micromonosporales</taxon>
        <taxon>Micromonosporaceae</taxon>
        <taxon>Plantactinospora</taxon>
    </lineage>
</organism>
<proteinExistence type="predicted"/>